<dbReference type="Gene3D" id="3.40.309.10">
    <property type="entry name" value="Aldehyde Dehydrogenase, Chain A, domain 2"/>
    <property type="match status" value="1"/>
</dbReference>
<dbReference type="RefSeq" id="XP_070886378.1">
    <property type="nucleotide sequence ID" value="XM_071032959.1"/>
</dbReference>
<evidence type="ECO:0000313" key="5">
    <source>
        <dbReference type="Proteomes" id="UP001610432"/>
    </source>
</evidence>
<feature type="domain" description="Aldehyde dehydrogenase" evidence="3">
    <location>
        <begin position="31"/>
        <end position="189"/>
    </location>
</feature>
<name>A0ABR4LSB1_9EURO</name>
<comment type="caution">
    <text evidence="4">The sequence shown here is derived from an EMBL/GenBank/DDBJ whole genome shotgun (WGS) entry which is preliminary data.</text>
</comment>
<dbReference type="Proteomes" id="UP001610432">
    <property type="component" value="Unassembled WGS sequence"/>
</dbReference>
<feature type="region of interest" description="Disordered" evidence="2">
    <location>
        <begin position="88"/>
        <end position="108"/>
    </location>
</feature>
<accession>A0ABR4LSB1</accession>
<proteinExistence type="predicted"/>
<reference evidence="4 5" key="1">
    <citation type="submission" date="2024-07" db="EMBL/GenBank/DDBJ databases">
        <title>Section-level genome sequencing and comparative genomics of Aspergillus sections Usti and Cavernicolus.</title>
        <authorList>
            <consortium name="Lawrence Berkeley National Laboratory"/>
            <person name="Nybo J.L."/>
            <person name="Vesth T.C."/>
            <person name="Theobald S."/>
            <person name="Frisvad J.C."/>
            <person name="Larsen T.O."/>
            <person name="Kjaerboelling I."/>
            <person name="Rothschild-Mancinelli K."/>
            <person name="Lyhne E.K."/>
            <person name="Kogle M.E."/>
            <person name="Barry K."/>
            <person name="Clum A."/>
            <person name="Na H."/>
            <person name="Ledsgaard L."/>
            <person name="Lin J."/>
            <person name="Lipzen A."/>
            <person name="Kuo A."/>
            <person name="Riley R."/>
            <person name="Mondo S."/>
            <person name="Labutti K."/>
            <person name="Haridas S."/>
            <person name="Pangalinan J."/>
            <person name="Salamov A.A."/>
            <person name="Simmons B.A."/>
            <person name="Magnuson J.K."/>
            <person name="Chen J."/>
            <person name="Drula E."/>
            <person name="Henrissat B."/>
            <person name="Wiebenga A."/>
            <person name="Lubbers R.J."/>
            <person name="Gomes A.C."/>
            <person name="Macurrencykelacurrency M.R."/>
            <person name="Stajich J."/>
            <person name="Grigoriev I.V."/>
            <person name="Mortensen U.H."/>
            <person name="De Vries R.P."/>
            <person name="Baker S.E."/>
            <person name="Andersen M.R."/>
        </authorList>
    </citation>
    <scope>NUCLEOTIDE SEQUENCE [LARGE SCALE GENOMIC DNA]</scope>
    <source>
        <strain evidence="4 5">CBS 449.75</strain>
    </source>
</reference>
<evidence type="ECO:0000256" key="1">
    <source>
        <dbReference type="ARBA" id="ARBA00023002"/>
    </source>
</evidence>
<dbReference type="InterPro" id="IPR016161">
    <property type="entry name" value="Ald_DH/histidinol_DH"/>
</dbReference>
<sequence length="190" mass="20745">MTTDIRPIPPRWKQTFDAFGALSPPGGHREVQAHVVDDVFVQRLTQAAQGVKLGSGHELASTHGPLISTATAERVSDLEQCCDPSCKGGSWMQSSSRPRYGANSSSPTALSKYRPRVGHCFFKLTIRTHVSDSMGISREGVFGPVARLYRLHDEDQVIAAANNCDAGLASCIFTQDLNRQFVYLNRLKAA</sequence>
<dbReference type="InterPro" id="IPR050740">
    <property type="entry name" value="Aldehyde_DH_Superfamily"/>
</dbReference>
<evidence type="ECO:0000313" key="4">
    <source>
        <dbReference type="EMBL" id="KAL2867399.1"/>
    </source>
</evidence>
<organism evidence="4 5">
    <name type="scientific">Aspergillus lucknowensis</name>
    <dbReference type="NCBI Taxonomy" id="176173"/>
    <lineage>
        <taxon>Eukaryota</taxon>
        <taxon>Fungi</taxon>
        <taxon>Dikarya</taxon>
        <taxon>Ascomycota</taxon>
        <taxon>Pezizomycotina</taxon>
        <taxon>Eurotiomycetes</taxon>
        <taxon>Eurotiomycetidae</taxon>
        <taxon>Eurotiales</taxon>
        <taxon>Aspergillaceae</taxon>
        <taxon>Aspergillus</taxon>
        <taxon>Aspergillus subgen. Nidulantes</taxon>
    </lineage>
</organism>
<evidence type="ECO:0000256" key="2">
    <source>
        <dbReference type="SAM" id="MobiDB-lite"/>
    </source>
</evidence>
<dbReference type="InterPro" id="IPR016163">
    <property type="entry name" value="Ald_DH_C"/>
</dbReference>
<keyword evidence="1" id="KW-0560">Oxidoreductase</keyword>
<protein>
    <submittedName>
        <fullName evidence="4">Aldehyde dehydrogenase domain-containing protein</fullName>
    </submittedName>
</protein>
<dbReference type="PANTHER" id="PTHR43353:SF5">
    <property type="entry name" value="SUCCINATE-SEMIALDEHYDE DEHYDROGENASE, MITOCHONDRIAL"/>
    <property type="match status" value="1"/>
</dbReference>
<dbReference type="SUPFAM" id="SSF53720">
    <property type="entry name" value="ALDH-like"/>
    <property type="match status" value="1"/>
</dbReference>
<dbReference type="Pfam" id="PF00171">
    <property type="entry name" value="Aldedh"/>
    <property type="match status" value="1"/>
</dbReference>
<dbReference type="EMBL" id="JBFXLQ010000019">
    <property type="protein sequence ID" value="KAL2867399.1"/>
    <property type="molecule type" value="Genomic_DNA"/>
</dbReference>
<dbReference type="InterPro" id="IPR015590">
    <property type="entry name" value="Aldehyde_DH_dom"/>
</dbReference>
<feature type="compositionally biased region" description="Polar residues" evidence="2">
    <location>
        <begin position="91"/>
        <end position="108"/>
    </location>
</feature>
<evidence type="ECO:0000259" key="3">
    <source>
        <dbReference type="Pfam" id="PF00171"/>
    </source>
</evidence>
<gene>
    <name evidence="4" type="ORF">BJX67DRAFT_381105</name>
</gene>
<dbReference type="GeneID" id="98148031"/>
<dbReference type="PANTHER" id="PTHR43353">
    <property type="entry name" value="SUCCINATE-SEMIALDEHYDE DEHYDROGENASE, MITOCHONDRIAL"/>
    <property type="match status" value="1"/>
</dbReference>
<keyword evidence="5" id="KW-1185">Reference proteome</keyword>